<comment type="caution">
    <text evidence="1">The sequence shown here is derived from an EMBL/GenBank/DDBJ whole genome shotgun (WGS) entry which is preliminary data.</text>
</comment>
<dbReference type="AlphaFoldDB" id="A0ABD6C4J6"/>
<sequence length="222" mass="23801">MTTATETVDELVTTGVIEVTPTGIAPSDEFRATVSERCAAIEDGRDDALADLPVLPEALRAADVDPRLLATYATLRERHPNLSTTRALVASVLLDSSKSGPPPASGAPEGFVPVHGEDAVRLVDLCDRCVVYVWRDDCPPCESMRPNLSDVFGTVPPEGVLALSVYGPDCAALLDEEYDIVGGPTTLFTLEGRVDTRFVGVAETDSIEREIETLRERSLQSS</sequence>
<protein>
    <submittedName>
        <fullName evidence="1">TlpA family protein disulfide reductase</fullName>
    </submittedName>
</protein>
<accession>A0ABD6C4J6</accession>
<gene>
    <name evidence="1" type="ORF">ACFR9T_17540</name>
</gene>
<reference evidence="1 2" key="1">
    <citation type="journal article" date="2019" name="Int. J. Syst. Evol. Microbiol.">
        <title>The Global Catalogue of Microorganisms (GCM) 10K type strain sequencing project: providing services to taxonomists for standard genome sequencing and annotation.</title>
        <authorList>
            <consortium name="The Broad Institute Genomics Platform"/>
            <consortium name="The Broad Institute Genome Sequencing Center for Infectious Disease"/>
            <person name="Wu L."/>
            <person name="Ma J."/>
        </authorList>
    </citation>
    <scope>NUCLEOTIDE SEQUENCE [LARGE SCALE GENOMIC DNA]</scope>
    <source>
        <strain evidence="1 2">CGMCC 1.12689</strain>
    </source>
</reference>
<dbReference type="EMBL" id="JBHUDB010000027">
    <property type="protein sequence ID" value="MFD1572354.1"/>
    <property type="molecule type" value="Genomic_DNA"/>
</dbReference>
<name>A0ABD6C4J6_9EURY</name>
<dbReference type="RefSeq" id="WP_256418701.1">
    <property type="nucleotide sequence ID" value="NZ_JANHDL010000007.1"/>
</dbReference>
<evidence type="ECO:0000313" key="1">
    <source>
        <dbReference type="EMBL" id="MFD1572354.1"/>
    </source>
</evidence>
<dbReference type="Gene3D" id="3.40.30.10">
    <property type="entry name" value="Glutaredoxin"/>
    <property type="match status" value="1"/>
</dbReference>
<evidence type="ECO:0000313" key="2">
    <source>
        <dbReference type="Proteomes" id="UP001597185"/>
    </source>
</evidence>
<dbReference type="InterPro" id="IPR036249">
    <property type="entry name" value="Thioredoxin-like_sf"/>
</dbReference>
<proteinExistence type="predicted"/>
<keyword evidence="2" id="KW-1185">Reference proteome</keyword>
<dbReference type="SUPFAM" id="SSF52833">
    <property type="entry name" value="Thioredoxin-like"/>
    <property type="match status" value="1"/>
</dbReference>
<dbReference type="Proteomes" id="UP001597185">
    <property type="component" value="Unassembled WGS sequence"/>
</dbReference>
<dbReference type="CDD" id="cd02947">
    <property type="entry name" value="TRX_family"/>
    <property type="match status" value="1"/>
</dbReference>
<organism evidence="1 2">
    <name type="scientific">Halorubrum laminariae</name>
    <dbReference type="NCBI Taxonomy" id="1433523"/>
    <lineage>
        <taxon>Archaea</taxon>
        <taxon>Methanobacteriati</taxon>
        <taxon>Methanobacteriota</taxon>
        <taxon>Stenosarchaea group</taxon>
        <taxon>Halobacteria</taxon>
        <taxon>Halobacteriales</taxon>
        <taxon>Haloferacaceae</taxon>
        <taxon>Halorubrum</taxon>
    </lineage>
</organism>